<reference evidence="1" key="2">
    <citation type="journal article" date="2015" name="Data Brief">
        <title>Shoot transcriptome of the giant reed, Arundo donax.</title>
        <authorList>
            <person name="Barrero R.A."/>
            <person name="Guerrero F.D."/>
            <person name="Moolhuijzen P."/>
            <person name="Goolsby J.A."/>
            <person name="Tidwell J."/>
            <person name="Bellgard S.E."/>
            <person name="Bellgard M.I."/>
        </authorList>
    </citation>
    <scope>NUCLEOTIDE SEQUENCE</scope>
    <source>
        <tissue evidence="1">Shoot tissue taken approximately 20 cm above the soil surface</tissue>
    </source>
</reference>
<organism evidence="1">
    <name type="scientific">Arundo donax</name>
    <name type="common">Giant reed</name>
    <name type="synonym">Donax arundinaceus</name>
    <dbReference type="NCBI Taxonomy" id="35708"/>
    <lineage>
        <taxon>Eukaryota</taxon>
        <taxon>Viridiplantae</taxon>
        <taxon>Streptophyta</taxon>
        <taxon>Embryophyta</taxon>
        <taxon>Tracheophyta</taxon>
        <taxon>Spermatophyta</taxon>
        <taxon>Magnoliopsida</taxon>
        <taxon>Liliopsida</taxon>
        <taxon>Poales</taxon>
        <taxon>Poaceae</taxon>
        <taxon>PACMAD clade</taxon>
        <taxon>Arundinoideae</taxon>
        <taxon>Arundineae</taxon>
        <taxon>Arundo</taxon>
    </lineage>
</organism>
<dbReference type="EMBL" id="GBRH01276599">
    <property type="protein sequence ID" value="JAD21296.1"/>
    <property type="molecule type" value="Transcribed_RNA"/>
</dbReference>
<accession>A0A0A8Y5M3</accession>
<evidence type="ECO:0000313" key="1">
    <source>
        <dbReference type="EMBL" id="JAD21296.1"/>
    </source>
</evidence>
<name>A0A0A8Y5M3_ARUDO</name>
<protein>
    <submittedName>
        <fullName evidence="1">Uncharacterized protein</fullName>
    </submittedName>
</protein>
<dbReference type="AlphaFoldDB" id="A0A0A8Y5M3"/>
<reference evidence="1" key="1">
    <citation type="submission" date="2014-09" db="EMBL/GenBank/DDBJ databases">
        <authorList>
            <person name="Magalhaes I.L.F."/>
            <person name="Oliveira U."/>
            <person name="Santos F.R."/>
            <person name="Vidigal T.H.D.A."/>
            <person name="Brescovit A.D."/>
            <person name="Santos A.J."/>
        </authorList>
    </citation>
    <scope>NUCLEOTIDE SEQUENCE</scope>
    <source>
        <tissue evidence="1">Shoot tissue taken approximately 20 cm above the soil surface</tissue>
    </source>
</reference>
<proteinExistence type="predicted"/>
<sequence>MLGPGLGPLGPVKLGLYEQGFTF</sequence>